<sequence length="156" mass="17704">MNAINGVPYPIILGMAFLKANQATLDLNRNTIKLEGQRTSRLSQTKVIKKETPSGIAINQLNQKRDERKKSRPRNKFGRFRQNESKITQQEIDNRIQEVTGKNEDSLHVLGVNRHMETRGLNEQMKGMFPDLKRSPGRVGQVTIESLGGKIALFHV</sequence>
<reference evidence="1" key="1">
    <citation type="submission" date="2022-01" db="EMBL/GenBank/DDBJ databases">
        <authorList>
            <person name="King R."/>
        </authorList>
    </citation>
    <scope>NUCLEOTIDE SEQUENCE</scope>
</reference>
<dbReference type="EMBL" id="OU892277">
    <property type="protein sequence ID" value="CAG9760343.1"/>
    <property type="molecule type" value="Genomic_DNA"/>
</dbReference>
<organism evidence="1 2">
    <name type="scientific">Ceutorhynchus assimilis</name>
    <name type="common">cabbage seed weevil</name>
    <dbReference type="NCBI Taxonomy" id="467358"/>
    <lineage>
        <taxon>Eukaryota</taxon>
        <taxon>Metazoa</taxon>
        <taxon>Ecdysozoa</taxon>
        <taxon>Arthropoda</taxon>
        <taxon>Hexapoda</taxon>
        <taxon>Insecta</taxon>
        <taxon>Pterygota</taxon>
        <taxon>Neoptera</taxon>
        <taxon>Endopterygota</taxon>
        <taxon>Coleoptera</taxon>
        <taxon>Polyphaga</taxon>
        <taxon>Cucujiformia</taxon>
        <taxon>Curculionidae</taxon>
        <taxon>Ceutorhynchinae</taxon>
        <taxon>Ceutorhynchus</taxon>
    </lineage>
</organism>
<gene>
    <name evidence="1" type="ORF">CEUTPL_LOCUS1079</name>
</gene>
<evidence type="ECO:0000313" key="1">
    <source>
        <dbReference type="EMBL" id="CAG9760343.1"/>
    </source>
</evidence>
<evidence type="ECO:0000313" key="2">
    <source>
        <dbReference type="Proteomes" id="UP001152799"/>
    </source>
</evidence>
<protein>
    <submittedName>
        <fullName evidence="1">Uncharacterized protein</fullName>
    </submittedName>
</protein>
<keyword evidence="2" id="KW-1185">Reference proteome</keyword>
<dbReference type="Gene3D" id="2.40.70.10">
    <property type="entry name" value="Acid Proteases"/>
    <property type="match status" value="1"/>
</dbReference>
<name>A0A9N9MEM9_9CUCU</name>
<proteinExistence type="predicted"/>
<dbReference type="Proteomes" id="UP001152799">
    <property type="component" value="Chromosome 1"/>
</dbReference>
<accession>A0A9N9MEM9</accession>
<dbReference type="AlphaFoldDB" id="A0A9N9MEM9"/>
<dbReference type="InterPro" id="IPR021109">
    <property type="entry name" value="Peptidase_aspartic_dom_sf"/>
</dbReference>